<dbReference type="PROSITE" id="PS51191">
    <property type="entry name" value="FEMABX"/>
    <property type="match status" value="1"/>
</dbReference>
<keyword evidence="6" id="KW-0961">Cell wall biogenesis/degradation</keyword>
<comment type="similarity">
    <text evidence="1">Belongs to the FemABX family.</text>
</comment>
<proteinExistence type="inferred from homology"/>
<dbReference type="InterPro" id="IPR038740">
    <property type="entry name" value="BioF2-like_GNAT_dom"/>
</dbReference>
<dbReference type="InterPro" id="IPR003447">
    <property type="entry name" value="FEMABX"/>
</dbReference>
<evidence type="ECO:0000256" key="3">
    <source>
        <dbReference type="ARBA" id="ARBA00022960"/>
    </source>
</evidence>
<evidence type="ECO:0000256" key="5">
    <source>
        <dbReference type="ARBA" id="ARBA00023315"/>
    </source>
</evidence>
<dbReference type="RefSeq" id="WP_046104636.1">
    <property type="nucleotide sequence ID" value="NZ_JZEY01000054.1"/>
</dbReference>
<comment type="caution">
    <text evidence="8">The sequence shown here is derived from an EMBL/GenBank/DDBJ whole genome shotgun (WGS) entry which is preliminary data.</text>
</comment>
<dbReference type="Gene3D" id="3.40.630.30">
    <property type="match status" value="1"/>
</dbReference>
<reference evidence="8 9" key="1">
    <citation type="submission" date="2015-03" db="EMBL/GenBank/DDBJ databases">
        <authorList>
            <person name="Hassan Y."/>
            <person name="Lepp D."/>
            <person name="Li X.-Z."/>
            <person name="Zhou T."/>
        </authorList>
    </citation>
    <scope>NUCLEOTIDE SEQUENCE [LARGE SCALE GENOMIC DNA]</scope>
    <source>
        <strain evidence="8 9">IPL18</strain>
    </source>
</reference>
<dbReference type="GO" id="GO:0071555">
    <property type="term" value="P:cell wall organization"/>
    <property type="evidence" value="ECO:0007669"/>
    <property type="project" value="UniProtKB-KW"/>
</dbReference>
<dbReference type="PANTHER" id="PTHR36174:SF1">
    <property type="entry name" value="LIPID II:GLYCINE GLYCYLTRANSFERASE"/>
    <property type="match status" value="1"/>
</dbReference>
<dbReference type="GO" id="GO:0008360">
    <property type="term" value="P:regulation of cell shape"/>
    <property type="evidence" value="ECO:0007669"/>
    <property type="project" value="UniProtKB-KW"/>
</dbReference>
<keyword evidence="2" id="KW-0808">Transferase</keyword>
<dbReference type="EMBL" id="JZEY01000054">
    <property type="protein sequence ID" value="KKB09945.1"/>
    <property type="molecule type" value="Genomic_DNA"/>
</dbReference>
<dbReference type="SUPFAM" id="SSF55729">
    <property type="entry name" value="Acyl-CoA N-acyltransferases (Nat)"/>
    <property type="match status" value="1"/>
</dbReference>
<evidence type="ECO:0000256" key="2">
    <source>
        <dbReference type="ARBA" id="ARBA00022679"/>
    </source>
</evidence>
<evidence type="ECO:0000256" key="4">
    <source>
        <dbReference type="ARBA" id="ARBA00022984"/>
    </source>
</evidence>
<dbReference type="GO" id="GO:0016755">
    <property type="term" value="F:aminoacyltransferase activity"/>
    <property type="evidence" value="ECO:0007669"/>
    <property type="project" value="InterPro"/>
</dbReference>
<evidence type="ECO:0000259" key="7">
    <source>
        <dbReference type="Pfam" id="PF13480"/>
    </source>
</evidence>
<name>A0A0F5FMZ4_9HYPH</name>
<evidence type="ECO:0000256" key="6">
    <source>
        <dbReference type="ARBA" id="ARBA00023316"/>
    </source>
</evidence>
<dbReference type="GO" id="GO:0009252">
    <property type="term" value="P:peptidoglycan biosynthetic process"/>
    <property type="evidence" value="ECO:0007669"/>
    <property type="project" value="UniProtKB-KW"/>
</dbReference>
<dbReference type="Pfam" id="PF13480">
    <property type="entry name" value="Acetyltransf_6"/>
    <property type="match status" value="1"/>
</dbReference>
<gene>
    <name evidence="8" type="ORF">VE26_09040</name>
</gene>
<feature type="domain" description="BioF2-like acetyltransferase" evidence="7">
    <location>
        <begin position="184"/>
        <end position="315"/>
    </location>
</feature>
<protein>
    <recommendedName>
        <fullName evidence="7">BioF2-like acetyltransferase domain-containing protein</fullName>
    </recommendedName>
</protein>
<dbReference type="STRING" id="429727.VE26_09040"/>
<dbReference type="Proteomes" id="UP000033649">
    <property type="component" value="Unassembled WGS sequence"/>
</dbReference>
<keyword evidence="9" id="KW-1185">Reference proteome</keyword>
<evidence type="ECO:0000256" key="1">
    <source>
        <dbReference type="ARBA" id="ARBA00009943"/>
    </source>
</evidence>
<organism evidence="8 9">
    <name type="scientific">Devosia chinhatensis</name>
    <dbReference type="NCBI Taxonomy" id="429727"/>
    <lineage>
        <taxon>Bacteria</taxon>
        <taxon>Pseudomonadati</taxon>
        <taxon>Pseudomonadota</taxon>
        <taxon>Alphaproteobacteria</taxon>
        <taxon>Hyphomicrobiales</taxon>
        <taxon>Devosiaceae</taxon>
        <taxon>Devosia</taxon>
    </lineage>
</organism>
<dbReference type="PANTHER" id="PTHR36174">
    <property type="entry name" value="LIPID II:GLYCINE GLYCYLTRANSFERASE"/>
    <property type="match status" value="1"/>
</dbReference>
<dbReference type="InterPro" id="IPR050644">
    <property type="entry name" value="PG_Glycine_Bridge_Synth"/>
</dbReference>
<dbReference type="AlphaFoldDB" id="A0A0F5FMZ4"/>
<keyword evidence="5" id="KW-0012">Acyltransferase</keyword>
<accession>A0A0F5FMZ4</accession>
<evidence type="ECO:0000313" key="9">
    <source>
        <dbReference type="Proteomes" id="UP000033649"/>
    </source>
</evidence>
<dbReference type="OrthoDB" id="7844032at2"/>
<sequence length="392" mass="43641">MSAIAGLVSETMTFSRQQEQAASPAGALLMHRVEGAYWDSVVGSFDGVCQEQLHGFAAIRWPGVTLEPNLFARDGRIVGGALIMVQKLPLGVGRIALAKWAPMLADMHAEDAPAIYAGMIDALVSDYANKRGMMLSILPHTSAAPVNGDYLALRARGFRRGFALTYPHRYLVNLRLSDEAQRKSFQQTWRRQLNKSEKAELGFEHAGPERLGEFKTLYEAMSDRKQFPDHSAYDTIDQLMGMDEPLRPELFFVREGGEIVAGALIFKAGDRAVYLYGATNDRALPLRAGYFMHWHIIRWLRDHTRANWYDLGGTDGFLGLHQFKKGMVGDAGLIQPVPPVANYASRPLAFWLGNAAFGAREAVNVVKRRIDAVRPGRAKPDQPVPELDDYLR</sequence>
<evidence type="ECO:0000313" key="8">
    <source>
        <dbReference type="EMBL" id="KKB09945.1"/>
    </source>
</evidence>
<keyword evidence="3" id="KW-0133">Cell shape</keyword>
<dbReference type="PATRIC" id="fig|429727.3.peg.1864"/>
<keyword evidence="4" id="KW-0573">Peptidoglycan synthesis</keyword>
<dbReference type="InterPro" id="IPR016181">
    <property type="entry name" value="Acyl_CoA_acyltransferase"/>
</dbReference>